<dbReference type="FunFam" id="2.10.110.10:FF:000160">
    <property type="entry name" value="Signal transducer, putative"/>
    <property type="match status" value="1"/>
</dbReference>
<feature type="coiled-coil region" evidence="5">
    <location>
        <begin position="941"/>
        <end position="1003"/>
    </location>
</feature>
<keyword evidence="2 4" id="KW-0479">Metal-binding</keyword>
<dbReference type="Pfam" id="PF00620">
    <property type="entry name" value="RhoGAP"/>
    <property type="match status" value="1"/>
</dbReference>
<evidence type="ECO:0000259" key="9">
    <source>
        <dbReference type="PROSITE" id="PS50238"/>
    </source>
</evidence>
<feature type="compositionally biased region" description="Low complexity" evidence="6">
    <location>
        <begin position="702"/>
        <end position="733"/>
    </location>
</feature>
<evidence type="ECO:0000313" key="11">
    <source>
        <dbReference type="Proteomes" id="UP001358614"/>
    </source>
</evidence>
<dbReference type="SUPFAM" id="SSF48350">
    <property type="entry name" value="GTPase activation domain, GAP"/>
    <property type="match status" value="1"/>
</dbReference>
<keyword evidence="4" id="KW-0440">LIM domain</keyword>
<dbReference type="PROSITE" id="PS50023">
    <property type="entry name" value="LIM_DOMAIN_2"/>
    <property type="match status" value="2"/>
</dbReference>
<dbReference type="PROSITE" id="PS50081">
    <property type="entry name" value="ZF_DAG_PE_2"/>
    <property type="match status" value="1"/>
</dbReference>
<feature type="compositionally biased region" description="Polar residues" evidence="6">
    <location>
        <begin position="465"/>
        <end position="479"/>
    </location>
</feature>
<feature type="domain" description="LIM zinc-binding" evidence="7">
    <location>
        <begin position="105"/>
        <end position="164"/>
    </location>
</feature>
<dbReference type="InterPro" id="IPR002219">
    <property type="entry name" value="PKC_DAG/PE"/>
</dbReference>
<evidence type="ECO:0000259" key="7">
    <source>
        <dbReference type="PROSITE" id="PS50023"/>
    </source>
</evidence>
<feature type="compositionally biased region" description="Polar residues" evidence="6">
    <location>
        <begin position="58"/>
        <end position="82"/>
    </location>
</feature>
<feature type="coiled-coil region" evidence="5">
    <location>
        <begin position="792"/>
        <end position="861"/>
    </location>
</feature>
<feature type="domain" description="Rho-GAP" evidence="9">
    <location>
        <begin position="1211"/>
        <end position="1402"/>
    </location>
</feature>
<evidence type="ECO:0008006" key="12">
    <source>
        <dbReference type="Google" id="ProtNLM"/>
    </source>
</evidence>
<feature type="compositionally biased region" description="Polar residues" evidence="6">
    <location>
        <begin position="546"/>
        <end position="570"/>
    </location>
</feature>
<dbReference type="PROSITE" id="PS50238">
    <property type="entry name" value="RHOGAP"/>
    <property type="match status" value="1"/>
</dbReference>
<feature type="compositionally biased region" description="Polar residues" evidence="6">
    <location>
        <begin position="917"/>
        <end position="934"/>
    </location>
</feature>
<dbReference type="PROSITE" id="PS00478">
    <property type="entry name" value="LIM_DOMAIN_1"/>
    <property type="match status" value="2"/>
</dbReference>
<dbReference type="Gene3D" id="1.10.287.1490">
    <property type="match status" value="1"/>
</dbReference>
<dbReference type="InterPro" id="IPR008936">
    <property type="entry name" value="Rho_GTPase_activation_prot"/>
</dbReference>
<dbReference type="RefSeq" id="XP_066081507.1">
    <property type="nucleotide sequence ID" value="XM_066225410.1"/>
</dbReference>
<dbReference type="InterPro" id="IPR000198">
    <property type="entry name" value="RhoGAP_dom"/>
</dbReference>
<gene>
    <name evidence="10" type="ORF">V865_001593</name>
</gene>
<dbReference type="FunFam" id="1.10.555.10:FF:000043">
    <property type="entry name" value="Rho GTPase activator Rga"/>
    <property type="match status" value="1"/>
</dbReference>
<dbReference type="SMART" id="SM00324">
    <property type="entry name" value="RhoGAP"/>
    <property type="match status" value="1"/>
</dbReference>
<dbReference type="Gene3D" id="2.10.110.10">
    <property type="entry name" value="Cysteine Rich Protein"/>
    <property type="match status" value="2"/>
</dbReference>
<name>A0AAX4KDA7_9TREE</name>
<feature type="compositionally biased region" description="Low complexity" evidence="6">
    <location>
        <begin position="409"/>
        <end position="424"/>
    </location>
</feature>
<evidence type="ECO:0000256" key="1">
    <source>
        <dbReference type="ARBA" id="ARBA00022468"/>
    </source>
</evidence>
<sequence length="1406" mass="151220">MSSSLTLDAPGASSSTHSHSHSPSSVAFPIPHPNPHSPSIDSQKPSASTSAPAVLSPRVSSPSNIPTPTINGSTYHDPTNLKNGGGEHATTKTGDSLPNLGDLDAKCGGCHEVIDQESGGVVVAFGSSLWHVDCFKCAKCKNKVSADTNLLLLSDGSPVCGNCQLSCFVCKQAITEEAIMTGDESYHAHCFTCRTCKRRIEELVFAKTSQGIYCMACHNERVARSRRHAEHKRQKQAKKEAREQERREKGIDGNEKDKEKKKDDDYGMTSPIAQPSGNFLHSTPGIPSSMSLAQTANSPLASPSATPNSFNSDKFDTPSNGIGTPNAGEAFEDASERESSREREREKQRDLSVDRPIQRSTSPADRRIIEAEDTPLPASPSDPTRGVPHSRSMDSEHSPQGRAHPGHAPSPSLGSSRSLNTSSPVNVPVAGPSARHQPQNVGLGVGPVGLNVPTSKADRRRSINPAMTFNMDSHNSTFNAEPRMSPLPPSPLRASFTDLQTEQQQQQQAQGLQPLRSPTAPSPSPGNDMFPFKERQLSAGGGGRSTPDQNVSGPPPRTSSLPDQLGTSRSRPLATIEDEESSASRKSSMDNTASSGLPSKQPSSNQLSEGALSTPRLNAPNLPPMSFSLSDPDFAVILNNIDQSPKTDKITNNNKSGESVVTVKAEEGGSGPPSPLSINEGGNSPSLARSPHMDMLSSAADQQSQLAGTGTATTSGSQDAITSRSPSRSRLSPNDQVQTPQMLRIRQPSADSTLSINSRYGTGDGSFATLVELVAGAKHREEDKIEVDLTVLSGAIQEIEELRDTITGLKNKYTGAKRTSQQYSEGLTIAGEEYDKELAHRRELEAEVSRLRAQVHSQTARLSVISGDERRAENMRRRSNDLAVSLTGLERDISRLRAQRDMTLAEVEELSARRGSVESSNGDDGASSLSRSLTNRLDTIKEQYREELEPLTAQREALQREIAELRETKESFLEESAALAAKNEELAELNASLSRQAESVQDHLSRIRQPTTIFNKSSTSGRTHPSGSPSLSSLATSATLQEVPEETARVVKVTKPEPIEAAPARRFKWYKSSKGPDSSSVSASISKPLNLPTSNLNLRNPGLGVNMSGLGLANGVPGGANGGGAGGNGLQRPSTEFGLRDHNFNQHSTMRLTRCELCQEKMWGLQEVKCSSCGIVCHSKCAEKLPRSCTGSRNGTIENLDGPLPPSMFGRDLIEQVGADKTPIPGIVTKCISAVEAVGMEYEGIYRKTGGSSQSKQITQLFERGDYDAFDLTDLETFNDISSVTSVLKTYFRSLPNPLLTHALHESFVAAASIRDANNKHSALCALLKELPKEHYNTLKTLMLHLNRVTAQSSVNLMTSQNLGVVFGPTLMRSADPNREFGDMAGKALSVQWMVDNAPQVFVDRD</sequence>
<feature type="domain" description="Phorbol-ester/DAG-type" evidence="8">
    <location>
        <begin position="1141"/>
        <end position="1189"/>
    </location>
</feature>
<feature type="compositionally biased region" description="Polar residues" evidence="6">
    <location>
        <begin position="1013"/>
        <end position="1023"/>
    </location>
</feature>
<evidence type="ECO:0000256" key="2">
    <source>
        <dbReference type="ARBA" id="ARBA00022723"/>
    </source>
</evidence>
<feature type="region of interest" description="Disordered" evidence="6">
    <location>
        <begin position="1"/>
        <end position="95"/>
    </location>
</feature>
<feature type="domain" description="LIM zinc-binding" evidence="7">
    <location>
        <begin position="165"/>
        <end position="224"/>
    </location>
</feature>
<evidence type="ECO:0000256" key="5">
    <source>
        <dbReference type="SAM" id="Coils"/>
    </source>
</evidence>
<feature type="compositionally biased region" description="Polar residues" evidence="6">
    <location>
        <begin position="41"/>
        <end position="51"/>
    </location>
</feature>
<dbReference type="PROSITE" id="PS00479">
    <property type="entry name" value="ZF_DAG_PE_1"/>
    <property type="match status" value="1"/>
</dbReference>
<dbReference type="CDD" id="cd09394">
    <property type="entry name" value="LIM1_Rga"/>
    <property type="match status" value="1"/>
</dbReference>
<feature type="compositionally biased region" description="Low complexity" evidence="6">
    <location>
        <begin position="13"/>
        <end position="25"/>
    </location>
</feature>
<dbReference type="PANTHER" id="PTHR46075:SF2">
    <property type="entry name" value="RHO GTPASE ACTIVATING PROTEIN AT 5A, ISOFORM A"/>
    <property type="match status" value="1"/>
</dbReference>
<accession>A0AAX4KDA7</accession>
<feature type="compositionally biased region" description="Polar residues" evidence="6">
    <location>
        <begin position="271"/>
        <end position="323"/>
    </location>
</feature>
<evidence type="ECO:0000259" key="8">
    <source>
        <dbReference type="PROSITE" id="PS50081"/>
    </source>
</evidence>
<feature type="compositionally biased region" description="Low complexity" evidence="6">
    <location>
        <begin position="500"/>
        <end position="513"/>
    </location>
</feature>
<feature type="compositionally biased region" description="Polar residues" evidence="6">
    <location>
        <begin position="584"/>
        <end position="608"/>
    </location>
</feature>
<dbReference type="Proteomes" id="UP001358614">
    <property type="component" value="Chromosome 1"/>
</dbReference>
<feature type="region of interest" description="Disordered" evidence="6">
    <location>
        <begin position="910"/>
        <end position="934"/>
    </location>
</feature>
<dbReference type="Pfam" id="PF00130">
    <property type="entry name" value="C1_1"/>
    <property type="match status" value="1"/>
</dbReference>
<feature type="compositionally biased region" description="Polar residues" evidence="6">
    <location>
        <begin position="676"/>
        <end position="687"/>
    </location>
</feature>
<feature type="region of interest" description="Disordered" evidence="6">
    <location>
        <begin position="663"/>
        <end position="741"/>
    </location>
</feature>
<feature type="compositionally biased region" description="Basic and acidic residues" evidence="6">
    <location>
        <begin position="237"/>
        <end position="265"/>
    </location>
</feature>
<dbReference type="PANTHER" id="PTHR46075">
    <property type="entry name" value="CHIMERIN FAMILY MEMBER"/>
    <property type="match status" value="1"/>
</dbReference>
<keyword evidence="1" id="KW-0343">GTPase activation</keyword>
<feature type="region of interest" description="Disordered" evidence="6">
    <location>
        <begin position="1013"/>
        <end position="1037"/>
    </location>
</feature>
<dbReference type="Gene3D" id="1.10.555.10">
    <property type="entry name" value="Rho GTPase activation protein"/>
    <property type="match status" value="1"/>
</dbReference>
<keyword evidence="3 4" id="KW-0862">Zinc</keyword>
<organism evidence="10 11">
    <name type="scientific">Kwoniella europaea PYCC6329</name>
    <dbReference type="NCBI Taxonomy" id="1423913"/>
    <lineage>
        <taxon>Eukaryota</taxon>
        <taxon>Fungi</taxon>
        <taxon>Dikarya</taxon>
        <taxon>Basidiomycota</taxon>
        <taxon>Agaricomycotina</taxon>
        <taxon>Tremellomycetes</taxon>
        <taxon>Tremellales</taxon>
        <taxon>Cryptococcaceae</taxon>
        <taxon>Kwoniella</taxon>
    </lineage>
</organism>
<dbReference type="FunFam" id="2.10.110.10:FF:000138">
    <property type="entry name" value="Signal transducer"/>
    <property type="match status" value="1"/>
</dbReference>
<feature type="compositionally biased region" description="Basic residues" evidence="6">
    <location>
        <begin position="225"/>
        <end position="236"/>
    </location>
</feature>
<dbReference type="InterPro" id="IPR046349">
    <property type="entry name" value="C1-like_sf"/>
</dbReference>
<evidence type="ECO:0000313" key="10">
    <source>
        <dbReference type="EMBL" id="WWD03540.1"/>
    </source>
</evidence>
<keyword evidence="5" id="KW-0175">Coiled coil</keyword>
<dbReference type="GO" id="GO:0007165">
    <property type="term" value="P:signal transduction"/>
    <property type="evidence" value="ECO:0007669"/>
    <property type="project" value="InterPro"/>
</dbReference>
<dbReference type="GeneID" id="91100397"/>
<feature type="compositionally biased region" description="Low complexity" evidence="6">
    <location>
        <begin position="1025"/>
        <end position="1037"/>
    </location>
</feature>
<feature type="region of interest" description="Disordered" evidence="6">
    <location>
        <begin position="225"/>
        <end position="630"/>
    </location>
</feature>
<reference evidence="10 11" key="1">
    <citation type="submission" date="2024-01" db="EMBL/GenBank/DDBJ databases">
        <title>Comparative genomics of Cryptococcus and Kwoniella reveals pathogenesis evolution and contrasting modes of karyotype evolution via chromosome fusion or intercentromeric recombination.</title>
        <authorList>
            <person name="Coelho M.A."/>
            <person name="David-Palma M."/>
            <person name="Shea T."/>
            <person name="Bowers K."/>
            <person name="McGinley-Smith S."/>
            <person name="Mohammad A.W."/>
            <person name="Gnirke A."/>
            <person name="Yurkov A.M."/>
            <person name="Nowrousian M."/>
            <person name="Sun S."/>
            <person name="Cuomo C.A."/>
            <person name="Heitman J."/>
        </authorList>
    </citation>
    <scope>NUCLEOTIDE SEQUENCE [LARGE SCALE GENOMIC DNA]</scope>
    <source>
        <strain evidence="10 11">PYCC6329</strain>
    </source>
</reference>
<keyword evidence="11" id="KW-1185">Reference proteome</keyword>
<dbReference type="Pfam" id="PF00412">
    <property type="entry name" value="LIM"/>
    <property type="match status" value="2"/>
</dbReference>
<dbReference type="SMART" id="SM00109">
    <property type="entry name" value="C1"/>
    <property type="match status" value="1"/>
</dbReference>
<dbReference type="GO" id="GO:0005096">
    <property type="term" value="F:GTPase activator activity"/>
    <property type="evidence" value="ECO:0007669"/>
    <property type="project" value="UniProtKB-KW"/>
</dbReference>
<dbReference type="KEGG" id="ker:91100397"/>
<dbReference type="CDD" id="cd20824">
    <property type="entry name" value="C1_SpBZZ1-like"/>
    <property type="match status" value="1"/>
</dbReference>
<dbReference type="SUPFAM" id="SSF57889">
    <property type="entry name" value="Cysteine-rich domain"/>
    <property type="match status" value="1"/>
</dbReference>
<dbReference type="Gene3D" id="3.30.60.20">
    <property type="match status" value="1"/>
</dbReference>
<dbReference type="CDD" id="cd09395">
    <property type="entry name" value="LIM2_Rga"/>
    <property type="match status" value="1"/>
</dbReference>
<evidence type="ECO:0000256" key="4">
    <source>
        <dbReference type="PROSITE-ProRule" id="PRU00125"/>
    </source>
</evidence>
<evidence type="ECO:0000256" key="3">
    <source>
        <dbReference type="ARBA" id="ARBA00022833"/>
    </source>
</evidence>
<protein>
    <recommendedName>
        <fullName evidence="12">Signal transducer</fullName>
    </recommendedName>
</protein>
<evidence type="ECO:0000256" key="6">
    <source>
        <dbReference type="SAM" id="MobiDB-lite"/>
    </source>
</evidence>
<feature type="compositionally biased region" description="Basic and acidic residues" evidence="6">
    <location>
        <begin position="334"/>
        <end position="357"/>
    </location>
</feature>
<proteinExistence type="predicted"/>
<dbReference type="SMART" id="SM00132">
    <property type="entry name" value="LIM"/>
    <property type="match status" value="2"/>
</dbReference>
<dbReference type="InterPro" id="IPR051854">
    <property type="entry name" value="Rho-type_GAP"/>
</dbReference>
<dbReference type="InterPro" id="IPR001781">
    <property type="entry name" value="Znf_LIM"/>
</dbReference>
<dbReference type="GO" id="GO:0046872">
    <property type="term" value="F:metal ion binding"/>
    <property type="evidence" value="ECO:0007669"/>
    <property type="project" value="UniProtKB-KW"/>
</dbReference>
<dbReference type="EMBL" id="CP144089">
    <property type="protein sequence ID" value="WWD03540.1"/>
    <property type="molecule type" value="Genomic_DNA"/>
</dbReference>